<feature type="compositionally biased region" description="Polar residues" evidence="1">
    <location>
        <begin position="1"/>
        <end position="11"/>
    </location>
</feature>
<name>A0AAV9UBU2_9PEZI</name>
<dbReference type="CDD" id="cd00167">
    <property type="entry name" value="SANT"/>
    <property type="match status" value="1"/>
</dbReference>
<comment type="caution">
    <text evidence="2">The sequence shown here is derived from an EMBL/GenBank/DDBJ whole genome shotgun (WGS) entry which is preliminary data.</text>
</comment>
<reference evidence="2 3" key="1">
    <citation type="submission" date="2019-10" db="EMBL/GenBank/DDBJ databases">
        <authorList>
            <person name="Palmer J.M."/>
        </authorList>
    </citation>
    <scope>NUCLEOTIDE SEQUENCE [LARGE SCALE GENOMIC DNA]</scope>
    <source>
        <strain evidence="2 3">TWF696</strain>
    </source>
</reference>
<protein>
    <recommendedName>
        <fullName evidence="4">Myb-like domain-containing protein</fullName>
    </recommendedName>
</protein>
<gene>
    <name evidence="2" type="ORF">TWF696_009549</name>
</gene>
<evidence type="ECO:0008006" key="4">
    <source>
        <dbReference type="Google" id="ProtNLM"/>
    </source>
</evidence>
<dbReference type="InterPro" id="IPR001005">
    <property type="entry name" value="SANT/Myb"/>
</dbReference>
<feature type="compositionally biased region" description="Polar residues" evidence="1">
    <location>
        <begin position="133"/>
        <end position="143"/>
    </location>
</feature>
<proteinExistence type="predicted"/>
<feature type="region of interest" description="Disordered" evidence="1">
    <location>
        <begin position="96"/>
        <end position="143"/>
    </location>
</feature>
<organism evidence="2 3">
    <name type="scientific">Orbilia brochopaga</name>
    <dbReference type="NCBI Taxonomy" id="3140254"/>
    <lineage>
        <taxon>Eukaryota</taxon>
        <taxon>Fungi</taxon>
        <taxon>Dikarya</taxon>
        <taxon>Ascomycota</taxon>
        <taxon>Pezizomycotina</taxon>
        <taxon>Orbiliomycetes</taxon>
        <taxon>Orbiliales</taxon>
        <taxon>Orbiliaceae</taxon>
        <taxon>Orbilia</taxon>
    </lineage>
</organism>
<dbReference type="Proteomes" id="UP001375240">
    <property type="component" value="Unassembled WGS sequence"/>
</dbReference>
<dbReference type="EMBL" id="JAVHNQ010000009">
    <property type="protein sequence ID" value="KAK6338739.1"/>
    <property type="molecule type" value="Genomic_DNA"/>
</dbReference>
<feature type="region of interest" description="Disordered" evidence="1">
    <location>
        <begin position="303"/>
        <end position="328"/>
    </location>
</feature>
<feature type="region of interest" description="Disordered" evidence="1">
    <location>
        <begin position="1"/>
        <end position="21"/>
    </location>
</feature>
<evidence type="ECO:0000256" key="1">
    <source>
        <dbReference type="SAM" id="MobiDB-lite"/>
    </source>
</evidence>
<dbReference type="AlphaFoldDB" id="A0AAV9UBU2"/>
<sequence>MEYDPMTTSSPKGPATGGGKAWSEEEEAYLLQKRSEKVAYKKIAVELNKTELACRLHFHQLQRGSNRRRRNLSMSSSESAGSLYATANYNLSSYDDIHRRSASPGGTPPAPDLHYRERSSRSPAVGHIRHHSWTSSPAGFSTRQLENPADIDYTRLQRLVDHHKRNMWAAVAADYGEGATPEYLEHFWNRQQAVRQEYERKATTPPTPMVSPRAEADQLTAGRGISPNRTPHSHPLNQHPRKVMREGCRPWELETPGSSEQKRYELFGPELHSSSHRGGRGHIYSAVPPSGAVAAGGALAEMTRYSPERSTGSNRSSHSSHRSISVESIIAPPEAAAVLTRL</sequence>
<keyword evidence="3" id="KW-1185">Reference proteome</keyword>
<feature type="compositionally biased region" description="Low complexity" evidence="1">
    <location>
        <begin position="309"/>
        <end position="328"/>
    </location>
</feature>
<evidence type="ECO:0000313" key="2">
    <source>
        <dbReference type="EMBL" id="KAK6338739.1"/>
    </source>
</evidence>
<evidence type="ECO:0000313" key="3">
    <source>
        <dbReference type="Proteomes" id="UP001375240"/>
    </source>
</evidence>
<accession>A0AAV9UBU2</accession>